<feature type="transmembrane region" description="Helical" evidence="1">
    <location>
        <begin position="167"/>
        <end position="189"/>
    </location>
</feature>
<dbReference type="EMBL" id="LAZR01004000">
    <property type="protein sequence ID" value="KKN12728.1"/>
    <property type="molecule type" value="Genomic_DNA"/>
</dbReference>
<keyword evidence="1" id="KW-1133">Transmembrane helix</keyword>
<organism evidence="2">
    <name type="scientific">marine sediment metagenome</name>
    <dbReference type="NCBI Taxonomy" id="412755"/>
    <lineage>
        <taxon>unclassified sequences</taxon>
        <taxon>metagenomes</taxon>
        <taxon>ecological metagenomes</taxon>
    </lineage>
</organism>
<keyword evidence="1" id="KW-0472">Membrane</keyword>
<feature type="transmembrane region" description="Helical" evidence="1">
    <location>
        <begin position="123"/>
        <end position="146"/>
    </location>
</feature>
<evidence type="ECO:0000313" key="2">
    <source>
        <dbReference type="EMBL" id="KKN12728.1"/>
    </source>
</evidence>
<accession>A0A0F9R5K7</accession>
<dbReference type="AlphaFoldDB" id="A0A0F9R5K7"/>
<sequence>MKKLLFILVMSMFLVSLVSAEIQFLPGATKRLDPINLLQTCENCTFMNLTQVIATSPNSIYVLQPGQFSMTKNDQNYNYTFLNTSLTGTYIYSTCGDLDGVLECGSVRFIVNNTGVILTGPEIVIYFVMIIFFFMISIFFLYWGFTFPFNNEVNEDGTITQISKKKYLKLLSLMFFFGFFLWTISMLSFVSNSFVSLETFSSIITNFYIFFYILTLGVTVTILFTFMIMFYWDLFYSKEIRKFGKAFIKSIK</sequence>
<keyword evidence="1" id="KW-0812">Transmembrane</keyword>
<reference evidence="2" key="1">
    <citation type="journal article" date="2015" name="Nature">
        <title>Complex archaea that bridge the gap between prokaryotes and eukaryotes.</title>
        <authorList>
            <person name="Spang A."/>
            <person name="Saw J.H."/>
            <person name="Jorgensen S.L."/>
            <person name="Zaremba-Niedzwiedzka K."/>
            <person name="Martijn J."/>
            <person name="Lind A.E."/>
            <person name="van Eijk R."/>
            <person name="Schleper C."/>
            <person name="Guy L."/>
            <person name="Ettema T.J."/>
        </authorList>
    </citation>
    <scope>NUCLEOTIDE SEQUENCE</scope>
</reference>
<feature type="transmembrane region" description="Helical" evidence="1">
    <location>
        <begin position="209"/>
        <end position="232"/>
    </location>
</feature>
<gene>
    <name evidence="2" type="ORF">LCGC14_1013640</name>
</gene>
<evidence type="ECO:0000256" key="1">
    <source>
        <dbReference type="SAM" id="Phobius"/>
    </source>
</evidence>
<proteinExistence type="predicted"/>
<name>A0A0F9R5K7_9ZZZZ</name>
<protein>
    <submittedName>
        <fullName evidence="2">Uncharacterized protein</fullName>
    </submittedName>
</protein>
<comment type="caution">
    <text evidence="2">The sequence shown here is derived from an EMBL/GenBank/DDBJ whole genome shotgun (WGS) entry which is preliminary data.</text>
</comment>